<proteinExistence type="predicted"/>
<protein>
    <submittedName>
        <fullName evidence="2">Uncharacterized protein</fullName>
    </submittedName>
</protein>
<accession>A0ABR2ZW48</accession>
<gene>
    <name evidence="2" type="ORF">AAF712_007411</name>
</gene>
<dbReference type="Proteomes" id="UP001437256">
    <property type="component" value="Unassembled WGS sequence"/>
</dbReference>
<evidence type="ECO:0000256" key="1">
    <source>
        <dbReference type="SAM" id="MobiDB-lite"/>
    </source>
</evidence>
<name>A0ABR2ZW48_9AGAR</name>
<organism evidence="2 3">
    <name type="scientific">Marasmius tenuissimus</name>
    <dbReference type="NCBI Taxonomy" id="585030"/>
    <lineage>
        <taxon>Eukaryota</taxon>
        <taxon>Fungi</taxon>
        <taxon>Dikarya</taxon>
        <taxon>Basidiomycota</taxon>
        <taxon>Agaricomycotina</taxon>
        <taxon>Agaricomycetes</taxon>
        <taxon>Agaricomycetidae</taxon>
        <taxon>Agaricales</taxon>
        <taxon>Marasmiineae</taxon>
        <taxon>Marasmiaceae</taxon>
        <taxon>Marasmius</taxon>
    </lineage>
</organism>
<feature type="region of interest" description="Disordered" evidence="1">
    <location>
        <begin position="1"/>
        <end position="74"/>
    </location>
</feature>
<sequence>MSSPPQSPALNSSEPVVVSHQSPDVGSQPLPPISFNADPSSTQPASDDKIPPLQSPNGPNFTTNGATNNGWASSSNTWGVGLDFELTEREWSKHAGAQVSMTNKSGGWGDDNYRFTWRLSSGSDHHVTHFTQADLLLPTSPNTTLFLDNIPNEKWARIQLLKSL</sequence>
<evidence type="ECO:0000313" key="2">
    <source>
        <dbReference type="EMBL" id="KAL0065633.1"/>
    </source>
</evidence>
<feature type="compositionally biased region" description="Polar residues" evidence="1">
    <location>
        <begin position="55"/>
        <end position="74"/>
    </location>
</feature>
<reference evidence="2 3" key="1">
    <citation type="submission" date="2024-05" db="EMBL/GenBank/DDBJ databases">
        <title>A draft genome resource for the thread blight pathogen Marasmius tenuissimus strain MS-2.</title>
        <authorList>
            <person name="Yulfo-Soto G.E."/>
            <person name="Baruah I.K."/>
            <person name="Amoako-Attah I."/>
            <person name="Bukari Y."/>
            <person name="Meinhardt L.W."/>
            <person name="Bailey B.A."/>
            <person name="Cohen S.P."/>
        </authorList>
    </citation>
    <scope>NUCLEOTIDE SEQUENCE [LARGE SCALE GENOMIC DNA]</scope>
    <source>
        <strain evidence="2 3">MS-2</strain>
    </source>
</reference>
<feature type="compositionally biased region" description="Polar residues" evidence="1">
    <location>
        <begin position="1"/>
        <end position="25"/>
    </location>
</feature>
<comment type="caution">
    <text evidence="2">The sequence shown here is derived from an EMBL/GenBank/DDBJ whole genome shotgun (WGS) entry which is preliminary data.</text>
</comment>
<keyword evidence="3" id="KW-1185">Reference proteome</keyword>
<dbReference type="EMBL" id="JBBXMP010000045">
    <property type="protein sequence ID" value="KAL0065633.1"/>
    <property type="molecule type" value="Genomic_DNA"/>
</dbReference>
<evidence type="ECO:0000313" key="3">
    <source>
        <dbReference type="Proteomes" id="UP001437256"/>
    </source>
</evidence>